<feature type="region of interest" description="Disordered" evidence="1">
    <location>
        <begin position="167"/>
        <end position="199"/>
    </location>
</feature>
<evidence type="ECO:0000256" key="1">
    <source>
        <dbReference type="SAM" id="MobiDB-lite"/>
    </source>
</evidence>
<name>A0A7W7QWZ8_KITKI</name>
<evidence type="ECO:0000313" key="2">
    <source>
        <dbReference type="EMBL" id="MBB4921302.1"/>
    </source>
</evidence>
<sequence>MEPRQQGDGHVDGSFDGLLTDATEISLLISGGEIGAAKRKEATEAGPVRTEAKELQEAVELHVCMGLNACVGHGFDGTGVMAGMGQCATVHHICHGANECRAQGGCGYSGSDAEQAKPGDQACRQNGSCASPINESRVHAAGPYRGTSVWKRARAIFEHRMYEAGVPFGPAPGEGYPDDLVPSYETPRGIQSSKRSASS</sequence>
<dbReference type="Proteomes" id="UP000540506">
    <property type="component" value="Unassembled WGS sequence"/>
</dbReference>
<reference evidence="2 3" key="1">
    <citation type="submission" date="2020-08" db="EMBL/GenBank/DDBJ databases">
        <title>Sequencing the genomes of 1000 actinobacteria strains.</title>
        <authorList>
            <person name="Klenk H.-P."/>
        </authorList>
    </citation>
    <scope>NUCLEOTIDE SEQUENCE [LARGE SCALE GENOMIC DNA]</scope>
    <source>
        <strain evidence="2 3">DSM 41654</strain>
    </source>
</reference>
<gene>
    <name evidence="2" type="ORF">FHR34_000295</name>
</gene>
<dbReference type="RefSeq" id="WP_184933657.1">
    <property type="nucleotide sequence ID" value="NZ_JACHJV010000001.1"/>
</dbReference>
<dbReference type="AlphaFoldDB" id="A0A7W7QWZ8"/>
<keyword evidence="3" id="KW-1185">Reference proteome</keyword>
<evidence type="ECO:0000313" key="3">
    <source>
        <dbReference type="Proteomes" id="UP000540506"/>
    </source>
</evidence>
<accession>A0A7W7QWZ8</accession>
<dbReference type="EMBL" id="JACHJV010000001">
    <property type="protein sequence ID" value="MBB4921302.1"/>
    <property type="molecule type" value="Genomic_DNA"/>
</dbReference>
<organism evidence="2 3">
    <name type="scientific">Kitasatospora kifunensis</name>
    <name type="common">Streptomyces kifunensis</name>
    <dbReference type="NCBI Taxonomy" id="58351"/>
    <lineage>
        <taxon>Bacteria</taxon>
        <taxon>Bacillati</taxon>
        <taxon>Actinomycetota</taxon>
        <taxon>Actinomycetes</taxon>
        <taxon>Kitasatosporales</taxon>
        <taxon>Streptomycetaceae</taxon>
        <taxon>Kitasatospora</taxon>
    </lineage>
</organism>
<comment type="caution">
    <text evidence="2">The sequence shown here is derived from an EMBL/GenBank/DDBJ whole genome shotgun (WGS) entry which is preliminary data.</text>
</comment>
<protein>
    <submittedName>
        <fullName evidence="2">Uncharacterized protein</fullName>
    </submittedName>
</protein>
<proteinExistence type="predicted"/>
<feature type="compositionally biased region" description="Polar residues" evidence="1">
    <location>
        <begin position="189"/>
        <end position="199"/>
    </location>
</feature>